<dbReference type="GO" id="GO:0009451">
    <property type="term" value="P:RNA modification"/>
    <property type="evidence" value="ECO:0007669"/>
    <property type="project" value="InterPro"/>
</dbReference>
<dbReference type="FunFam" id="1.25.40.10:FF:000348">
    <property type="entry name" value="Pentatricopeptide repeat-containing protein chloroplastic"/>
    <property type="match status" value="1"/>
</dbReference>
<dbReference type="InterPro" id="IPR046960">
    <property type="entry name" value="PPR_At4g14850-like_plant"/>
</dbReference>
<dbReference type="GO" id="GO:0003723">
    <property type="term" value="F:RNA binding"/>
    <property type="evidence" value="ECO:0007669"/>
    <property type="project" value="InterPro"/>
</dbReference>
<dbReference type="Gene3D" id="1.25.40.10">
    <property type="entry name" value="Tetratricopeptide repeat domain"/>
    <property type="match status" value="3"/>
</dbReference>
<feature type="repeat" description="PPR" evidence="2">
    <location>
        <begin position="80"/>
        <end position="114"/>
    </location>
</feature>
<dbReference type="Pfam" id="PF01535">
    <property type="entry name" value="PPR"/>
    <property type="match status" value="4"/>
</dbReference>
<feature type="repeat" description="PPR" evidence="2">
    <location>
        <begin position="314"/>
        <end position="348"/>
    </location>
</feature>
<feature type="repeat" description="PPR" evidence="2">
    <location>
        <begin position="182"/>
        <end position="212"/>
    </location>
</feature>
<protein>
    <submittedName>
        <fullName evidence="3">Pentatricopeptide repeat-containing protein At1g33350</fullName>
    </submittedName>
</protein>
<accession>A0A1D1Z152</accession>
<dbReference type="PANTHER" id="PTHR47926:SF453">
    <property type="entry name" value="PENTATRICOPEPTIDE REPEAT (PPR) SUPERFAMILY PROTEIN"/>
    <property type="match status" value="1"/>
</dbReference>
<dbReference type="Pfam" id="PF20431">
    <property type="entry name" value="E_motif"/>
    <property type="match status" value="1"/>
</dbReference>
<evidence type="ECO:0000256" key="1">
    <source>
        <dbReference type="ARBA" id="ARBA00022737"/>
    </source>
</evidence>
<proteinExistence type="predicted"/>
<dbReference type="InterPro" id="IPR002885">
    <property type="entry name" value="PPR_rpt"/>
</dbReference>
<evidence type="ECO:0000256" key="2">
    <source>
        <dbReference type="PROSITE-ProRule" id="PRU00708"/>
    </source>
</evidence>
<dbReference type="AlphaFoldDB" id="A0A1D1Z152"/>
<dbReference type="FunFam" id="1.25.40.10:FF:000184">
    <property type="entry name" value="Pentatricopeptide repeat-containing protein, chloroplastic"/>
    <property type="match status" value="1"/>
</dbReference>
<sequence>MGARGHGRDKPCAAPQHEHILGALERCSHLRHLQQLQAHLAVLGHAHTHFFSFKLLRFCALVLADLFYARALFDAIPSPNVYLYTAMITAYSSQPDPASALRLFTHMLRQGRPCPNHFIYPHVLRSCSDASDLGSVGSVHARVAKTVFHAHGVVQTALLDAYAKCSELETARRLFDALSERNVVSWTAMITGYMRAGMIGNAMCLFEEMPERDVPSWNSIIAGCTQNGLFTEAIALFRRMIVAGARPNETTVVCVLSACGHLGTLQLGEWIHAHVYRNGIGPSPFVSNALMDMYGKCGSLKEARRVFDAVPRKSLTLWNSMINCLALHGHSEDAIETFKEMELDGPEPDAVTFVGLLNACTHGGLVDNGQAYFKSMTHGYGIEPRIEHYGCLIDLLGRAGKFKEVIEVIEDMGMEPDEVVWGSLLNSCRIYGDMKLAEFAVGKLLEMEPGNAGYAALLANLYSASGRWEEMGEVRKRSKETGGKKLPGCSWIEVDSRVQQFYSCDRSHPMAQEIIDVLECLAGFLDI</sequence>
<dbReference type="PANTHER" id="PTHR47926">
    <property type="entry name" value="PENTATRICOPEPTIDE REPEAT-CONTAINING PROTEIN"/>
    <property type="match status" value="1"/>
</dbReference>
<keyword evidence="1" id="KW-0677">Repeat</keyword>
<gene>
    <name evidence="3" type="primary">PCMP-E57_2</name>
    <name evidence="3" type="ORF">g.119424</name>
</gene>
<evidence type="ECO:0000313" key="3">
    <source>
        <dbReference type="EMBL" id="JAT60579.1"/>
    </source>
</evidence>
<dbReference type="SUPFAM" id="SSF48452">
    <property type="entry name" value="TPR-like"/>
    <property type="match status" value="1"/>
</dbReference>
<dbReference type="InterPro" id="IPR011990">
    <property type="entry name" value="TPR-like_helical_dom_sf"/>
</dbReference>
<dbReference type="Pfam" id="PF13041">
    <property type="entry name" value="PPR_2"/>
    <property type="match status" value="2"/>
</dbReference>
<dbReference type="PROSITE" id="PS51375">
    <property type="entry name" value="PPR"/>
    <property type="match status" value="4"/>
</dbReference>
<organism evidence="3">
    <name type="scientific">Anthurium amnicola</name>
    <dbReference type="NCBI Taxonomy" id="1678845"/>
    <lineage>
        <taxon>Eukaryota</taxon>
        <taxon>Viridiplantae</taxon>
        <taxon>Streptophyta</taxon>
        <taxon>Embryophyta</taxon>
        <taxon>Tracheophyta</taxon>
        <taxon>Spermatophyta</taxon>
        <taxon>Magnoliopsida</taxon>
        <taxon>Liliopsida</taxon>
        <taxon>Araceae</taxon>
        <taxon>Pothoideae</taxon>
        <taxon>Potheae</taxon>
        <taxon>Anthurium</taxon>
    </lineage>
</organism>
<dbReference type="InterPro" id="IPR046848">
    <property type="entry name" value="E_motif"/>
</dbReference>
<name>A0A1D1Z152_9ARAE</name>
<dbReference type="EMBL" id="GDJX01007357">
    <property type="protein sequence ID" value="JAT60579.1"/>
    <property type="molecule type" value="Transcribed_RNA"/>
</dbReference>
<reference evidence="3" key="1">
    <citation type="submission" date="2015-07" db="EMBL/GenBank/DDBJ databases">
        <title>Transcriptome Assembly of Anthurium amnicola.</title>
        <authorList>
            <person name="Suzuki J."/>
        </authorList>
    </citation>
    <scope>NUCLEOTIDE SEQUENCE</scope>
</reference>
<feature type="repeat" description="PPR" evidence="2">
    <location>
        <begin position="213"/>
        <end position="247"/>
    </location>
</feature>
<dbReference type="NCBIfam" id="TIGR00756">
    <property type="entry name" value="PPR"/>
    <property type="match status" value="4"/>
</dbReference>